<comment type="caution">
    <text evidence="2">The sequence shown here is derived from an EMBL/GenBank/DDBJ whole genome shotgun (WGS) entry which is preliminary data.</text>
</comment>
<dbReference type="Pfam" id="PF03995">
    <property type="entry name" value="Inhibitor_I36"/>
    <property type="match status" value="1"/>
</dbReference>
<protein>
    <recommendedName>
        <fullName evidence="4">Peptidase inhibitor family I36</fullName>
    </recommendedName>
</protein>
<keyword evidence="1" id="KW-0732">Signal</keyword>
<organism evidence="2 3">
    <name type="scientific">Nonomuraea longicatena</name>
    <dbReference type="NCBI Taxonomy" id="83682"/>
    <lineage>
        <taxon>Bacteria</taxon>
        <taxon>Bacillati</taxon>
        <taxon>Actinomycetota</taxon>
        <taxon>Actinomycetes</taxon>
        <taxon>Streptosporangiales</taxon>
        <taxon>Streptosporangiaceae</taxon>
        <taxon>Nonomuraea</taxon>
    </lineage>
</organism>
<feature type="chain" id="PRO_5046965863" description="Peptidase inhibitor family I36" evidence="1">
    <location>
        <begin position="27"/>
        <end position="114"/>
    </location>
</feature>
<accession>A0ABN1QQK8</accession>
<proteinExistence type="predicted"/>
<evidence type="ECO:0000313" key="2">
    <source>
        <dbReference type="EMBL" id="GAA0945901.1"/>
    </source>
</evidence>
<reference evidence="2 3" key="1">
    <citation type="journal article" date="2019" name="Int. J. Syst. Evol. Microbiol.">
        <title>The Global Catalogue of Microorganisms (GCM) 10K type strain sequencing project: providing services to taxonomists for standard genome sequencing and annotation.</title>
        <authorList>
            <consortium name="The Broad Institute Genomics Platform"/>
            <consortium name="The Broad Institute Genome Sequencing Center for Infectious Disease"/>
            <person name="Wu L."/>
            <person name="Ma J."/>
        </authorList>
    </citation>
    <scope>NUCLEOTIDE SEQUENCE [LARGE SCALE GENOMIC DNA]</scope>
    <source>
        <strain evidence="2 3">JCM 11136</strain>
    </source>
</reference>
<dbReference type="EMBL" id="BAAAHQ010000039">
    <property type="protein sequence ID" value="GAA0945901.1"/>
    <property type="molecule type" value="Genomic_DNA"/>
</dbReference>
<evidence type="ECO:0008006" key="4">
    <source>
        <dbReference type="Google" id="ProtNLM"/>
    </source>
</evidence>
<gene>
    <name evidence="2" type="ORF">GCM10009560_61230</name>
</gene>
<evidence type="ECO:0000256" key="1">
    <source>
        <dbReference type="SAM" id="SignalP"/>
    </source>
</evidence>
<evidence type="ECO:0000313" key="3">
    <source>
        <dbReference type="Proteomes" id="UP001501578"/>
    </source>
</evidence>
<dbReference type="Proteomes" id="UP001501578">
    <property type="component" value="Unassembled WGS sequence"/>
</dbReference>
<feature type="signal peptide" evidence="1">
    <location>
        <begin position="1"/>
        <end position="26"/>
    </location>
</feature>
<dbReference type="RefSeq" id="WP_343953610.1">
    <property type="nucleotide sequence ID" value="NZ_BAAAHQ010000039.1"/>
</dbReference>
<sequence length="114" mass="12404">MHHLRNTALALALTVAPLTLTTPAGAAVPFDRCPDGHLCLYSESDGTGRVAAFRWGSPDLARQNLLDPLAAWNRTSRNYCLYTNVNYDNHADTIRPGHKNGLNGHLAYSSVKAC</sequence>
<keyword evidence="3" id="KW-1185">Reference proteome</keyword>
<name>A0ABN1QQK8_9ACTN</name>